<dbReference type="PANTHER" id="PTHR13878">
    <property type="entry name" value="GULONOLACTONE OXIDASE"/>
    <property type="match status" value="1"/>
</dbReference>
<dbReference type="PROSITE" id="PS51387">
    <property type="entry name" value="FAD_PCMH"/>
    <property type="match status" value="1"/>
</dbReference>
<comment type="caution">
    <text evidence="4">The sequence shown here is derived from an EMBL/GenBank/DDBJ whole genome shotgun (WGS) entry which is preliminary data.</text>
</comment>
<gene>
    <name evidence="4" type="ORF">BOTCAL_0056g00030</name>
</gene>
<keyword evidence="2" id="KW-0560">Oxidoreductase</keyword>
<accession>A0A4Y8DCQ7</accession>
<dbReference type="InterPro" id="IPR050432">
    <property type="entry name" value="FAD-linked_Oxidoreductases_BP"/>
</dbReference>
<dbReference type="InterPro" id="IPR012951">
    <property type="entry name" value="BBE"/>
</dbReference>
<evidence type="ECO:0000313" key="5">
    <source>
        <dbReference type="Proteomes" id="UP000297299"/>
    </source>
</evidence>
<organism evidence="4 5">
    <name type="scientific">Botryotinia calthae</name>
    <dbReference type="NCBI Taxonomy" id="38488"/>
    <lineage>
        <taxon>Eukaryota</taxon>
        <taxon>Fungi</taxon>
        <taxon>Dikarya</taxon>
        <taxon>Ascomycota</taxon>
        <taxon>Pezizomycotina</taxon>
        <taxon>Leotiomycetes</taxon>
        <taxon>Helotiales</taxon>
        <taxon>Sclerotiniaceae</taxon>
        <taxon>Botryotinia</taxon>
    </lineage>
</organism>
<comment type="similarity">
    <text evidence="1">Belongs to the oxygen-dependent FAD-linked oxidoreductase family.</text>
</comment>
<dbReference type="Proteomes" id="UP000297299">
    <property type="component" value="Unassembled WGS sequence"/>
</dbReference>
<dbReference type="Pfam" id="PF01565">
    <property type="entry name" value="FAD_binding_4"/>
    <property type="match status" value="1"/>
</dbReference>
<evidence type="ECO:0000259" key="3">
    <source>
        <dbReference type="PROSITE" id="PS51387"/>
    </source>
</evidence>
<reference evidence="4 5" key="1">
    <citation type="submission" date="2017-11" db="EMBL/GenBank/DDBJ databases">
        <title>Comparative genomics of Botrytis spp.</title>
        <authorList>
            <person name="Valero-Jimenez C.A."/>
            <person name="Tapia P."/>
            <person name="Veloso J."/>
            <person name="Silva-Moreno E."/>
            <person name="Staats M."/>
            <person name="Valdes J.H."/>
            <person name="Van Kan J.A.L."/>
        </authorList>
    </citation>
    <scope>NUCLEOTIDE SEQUENCE [LARGE SCALE GENOMIC DNA]</scope>
    <source>
        <strain evidence="4 5">MUCL2830</strain>
    </source>
</reference>
<dbReference type="Gene3D" id="3.30.465.10">
    <property type="match status" value="2"/>
</dbReference>
<dbReference type="GO" id="GO:0071949">
    <property type="term" value="F:FAD binding"/>
    <property type="evidence" value="ECO:0007669"/>
    <property type="project" value="InterPro"/>
</dbReference>
<name>A0A4Y8DCQ7_9HELO</name>
<evidence type="ECO:0000256" key="1">
    <source>
        <dbReference type="ARBA" id="ARBA00005466"/>
    </source>
</evidence>
<dbReference type="SUPFAM" id="SSF56176">
    <property type="entry name" value="FAD-binding/transporter-associated domain-like"/>
    <property type="match status" value="1"/>
</dbReference>
<dbReference type="OrthoDB" id="9983560at2759"/>
<sequence length="567" mass="60826">MSMVPFGSYSFGSCPLMATASSLTSTCRNFPGDSFYPNAWEWDIFNATLGGRLISSVPIAAVCHQDHYDRAACDNLQNNWYLPEPHLASSSSAMAWMFTNNSCNPFLPESASCTLGNYVSYTVNATSSLHIREAVIFANLFNLRLVIRGTGHDYNGKSTGAGALAIWTHYMTSLSLIDSYKSTAYNGNAVVLEAGVSSIQAYRFAEANNGTIVGGNCPTVALAGGYSQGGGHGPLATKFGLAVDQVLEWQVVTGIGALVTASPTNYPDLYWALSGGGGGTYGVVVSATVKFHPKIESLSSATLQFATPSTAEGATVYWNAIKAFLQSLPEMVDSGLQLVWTAGPGFFLVSPIFGLEIEQDVIDNLIAPTLSTLTAGGIPYAYVSSVSTSFLDYYQSAGFGANVSNANTAGRLIPRSVVQNNTDSFISILKSIVNNNYVMAGVTLDVNKTVVLGAPDIAVNLYWRKTLMNAVYGTYLNYTNFQANFASQDYMTNTIGPALAALTPNGAVYLNEADFQQPNWQTAFYGANYDRLNTIKAKYDPLDRFYALGAVGSDRWTQQTDGRLCKV</sequence>
<dbReference type="InterPro" id="IPR016169">
    <property type="entry name" value="FAD-bd_PCMH_sub2"/>
</dbReference>
<dbReference type="STRING" id="38488.A0A4Y8DCQ7"/>
<dbReference type="Pfam" id="PF08031">
    <property type="entry name" value="BBE"/>
    <property type="match status" value="1"/>
</dbReference>
<dbReference type="GO" id="GO:0016491">
    <property type="term" value="F:oxidoreductase activity"/>
    <property type="evidence" value="ECO:0007669"/>
    <property type="project" value="UniProtKB-KW"/>
</dbReference>
<dbReference type="InterPro" id="IPR016166">
    <property type="entry name" value="FAD-bd_PCMH"/>
</dbReference>
<proteinExistence type="inferred from homology"/>
<dbReference type="AlphaFoldDB" id="A0A4Y8DCQ7"/>
<dbReference type="InterPro" id="IPR006094">
    <property type="entry name" value="Oxid_FAD_bind_N"/>
</dbReference>
<dbReference type="InterPro" id="IPR036318">
    <property type="entry name" value="FAD-bd_PCMH-like_sf"/>
</dbReference>
<feature type="domain" description="FAD-binding PCMH-type" evidence="3">
    <location>
        <begin position="115"/>
        <end position="294"/>
    </location>
</feature>
<evidence type="ECO:0000313" key="4">
    <source>
        <dbReference type="EMBL" id="TEY77295.1"/>
    </source>
</evidence>
<dbReference type="EMBL" id="PHWZ01000056">
    <property type="protein sequence ID" value="TEY77295.1"/>
    <property type="molecule type" value="Genomic_DNA"/>
</dbReference>
<dbReference type="PANTHER" id="PTHR13878:SF91">
    <property type="entry name" value="FAD BINDING DOMAIN PROTEIN (AFU_ORTHOLOGUE AFUA_6G12070)-RELATED"/>
    <property type="match status" value="1"/>
</dbReference>
<protein>
    <recommendedName>
        <fullName evidence="3">FAD-binding PCMH-type domain-containing protein</fullName>
    </recommendedName>
</protein>
<keyword evidence="5" id="KW-1185">Reference proteome</keyword>
<evidence type="ECO:0000256" key="2">
    <source>
        <dbReference type="ARBA" id="ARBA00023002"/>
    </source>
</evidence>